<dbReference type="Gene3D" id="3.10.310.10">
    <property type="entry name" value="Diaminopimelate Epimerase, Chain A, domain 1"/>
    <property type="match status" value="1"/>
</dbReference>
<dbReference type="InterPro" id="IPR003719">
    <property type="entry name" value="Phenazine_PhzF-like"/>
</dbReference>
<accession>A0AAW0M301</accession>
<keyword evidence="2" id="KW-0413">Isomerase</keyword>
<comment type="caution">
    <text evidence="4">The sequence shown here is derived from an EMBL/GenBank/DDBJ whole genome shotgun (WGS) entry which is preliminary data.</text>
</comment>
<protein>
    <submittedName>
        <fullName evidence="4">Phenazine biosynthesis-like domain-containing protein 1</fullName>
    </submittedName>
</protein>
<feature type="compositionally biased region" description="Polar residues" evidence="3">
    <location>
        <begin position="110"/>
        <end position="120"/>
    </location>
</feature>
<dbReference type="AlphaFoldDB" id="A0AAW0M301"/>
<evidence type="ECO:0000256" key="1">
    <source>
        <dbReference type="ARBA" id="ARBA00008270"/>
    </source>
</evidence>
<sequence length="120" mass="13359">MLQAVAAEFNIFETCYLTRLTRSDSLDSSSPRFRLRCFTPIAKVELYGHATLAAAHALFPSGLVNSNFIELVKLPTTRQTSLSYLKDKTALEIVTQKLKEPMKKEPVTPSPITTSTNKDP</sequence>
<dbReference type="SUPFAM" id="SSF54506">
    <property type="entry name" value="Diaminopimelate epimerase-like"/>
    <property type="match status" value="1"/>
</dbReference>
<evidence type="ECO:0000256" key="2">
    <source>
        <dbReference type="ARBA" id="ARBA00023235"/>
    </source>
</evidence>
<evidence type="ECO:0000313" key="4">
    <source>
        <dbReference type="EMBL" id="KAK7857136.1"/>
    </source>
</evidence>
<dbReference type="Pfam" id="PF02567">
    <property type="entry name" value="PhzC-PhzF"/>
    <property type="match status" value="1"/>
</dbReference>
<reference evidence="4" key="3">
    <citation type="submission" date="2023-07" db="EMBL/GenBank/DDBJ databases">
        <title>An improved reference 1 genome and first organelle genomes of Quercus suber.</title>
        <authorList>
            <consortium name="Genosuber Consortium"/>
            <person name="Usie A."/>
            <person name="Serra O."/>
            <person name="Barros P."/>
        </authorList>
    </citation>
    <scope>NUCLEOTIDE SEQUENCE</scope>
    <source>
        <strain evidence="4">HL8</strain>
        <tissue evidence="4">Leaves</tissue>
    </source>
</reference>
<evidence type="ECO:0000256" key="3">
    <source>
        <dbReference type="SAM" id="MobiDB-lite"/>
    </source>
</evidence>
<dbReference type="PANTHER" id="PTHR13774">
    <property type="entry name" value="PHENAZINE BIOSYNTHESIS PROTEIN"/>
    <property type="match status" value="1"/>
</dbReference>
<dbReference type="GO" id="GO:0016853">
    <property type="term" value="F:isomerase activity"/>
    <property type="evidence" value="ECO:0007669"/>
    <property type="project" value="UniProtKB-KW"/>
</dbReference>
<reference evidence="4" key="1">
    <citation type="submission" date="2017-12" db="EMBL/GenBank/DDBJ databases">
        <authorList>
            <person name="Barbosa P."/>
            <person name="Usie A."/>
            <person name="Ramos A.M."/>
        </authorList>
    </citation>
    <scope>NUCLEOTIDE SEQUENCE</scope>
    <source>
        <strain evidence="4">HL8</strain>
        <tissue evidence="4">Leaves</tissue>
    </source>
</reference>
<proteinExistence type="inferred from homology"/>
<organism evidence="4">
    <name type="scientific">Quercus suber</name>
    <name type="common">Cork oak</name>
    <dbReference type="NCBI Taxonomy" id="58331"/>
    <lineage>
        <taxon>Eukaryota</taxon>
        <taxon>Viridiplantae</taxon>
        <taxon>Streptophyta</taxon>
        <taxon>Embryophyta</taxon>
        <taxon>Tracheophyta</taxon>
        <taxon>Spermatophyta</taxon>
        <taxon>Magnoliopsida</taxon>
        <taxon>eudicotyledons</taxon>
        <taxon>Gunneridae</taxon>
        <taxon>Pentapetalae</taxon>
        <taxon>rosids</taxon>
        <taxon>fabids</taxon>
        <taxon>Fagales</taxon>
        <taxon>Fagaceae</taxon>
        <taxon>Quercus</taxon>
    </lineage>
</organism>
<dbReference type="PANTHER" id="PTHR13774:SF17">
    <property type="entry name" value="PHENAZINE BIOSYNTHESIS-LIKE DOMAIN-CONTAINING PROTEIN"/>
    <property type="match status" value="1"/>
</dbReference>
<comment type="similarity">
    <text evidence="1">Belongs to the PhzF family.</text>
</comment>
<dbReference type="EMBL" id="PKMF04000030">
    <property type="protein sequence ID" value="KAK7857136.1"/>
    <property type="molecule type" value="Genomic_DNA"/>
</dbReference>
<dbReference type="GO" id="GO:0005737">
    <property type="term" value="C:cytoplasm"/>
    <property type="evidence" value="ECO:0007669"/>
    <property type="project" value="TreeGrafter"/>
</dbReference>
<reference evidence="4" key="2">
    <citation type="journal article" date="2018" name="Sci. Data">
        <title>The draft genome sequence of cork oak.</title>
        <authorList>
            <person name="Ramos A.M."/>
            <person name="Usie A."/>
            <person name="Barbosa P."/>
            <person name="Barros P.M."/>
            <person name="Capote T."/>
            <person name="Chaves I."/>
            <person name="Simoes F."/>
            <person name="Abreu I."/>
            <person name="Carrasquinho I."/>
            <person name="Faro C."/>
            <person name="Guimaraes J.B."/>
            <person name="Mendonca D."/>
            <person name="Nobrega F."/>
            <person name="Rodrigues L."/>
            <person name="Saibo N.J.M."/>
            <person name="Varela M.C."/>
            <person name="Egas C."/>
            <person name="Matos J."/>
            <person name="Miguel C.M."/>
            <person name="Oliveira M.M."/>
            <person name="Ricardo C.P."/>
            <person name="Goncalves S."/>
        </authorList>
    </citation>
    <scope>NUCLEOTIDE SEQUENCE [LARGE SCALE GENOMIC DNA]</scope>
    <source>
        <strain evidence="4">HL8</strain>
    </source>
</reference>
<gene>
    <name evidence="4" type="primary">Pbld1</name>
    <name evidence="4" type="ORF">CFP56_019735</name>
</gene>
<feature type="region of interest" description="Disordered" evidence="3">
    <location>
        <begin position="100"/>
        <end position="120"/>
    </location>
</feature>
<name>A0AAW0M301_QUESU</name>